<evidence type="ECO:0000313" key="4">
    <source>
        <dbReference type="Proteomes" id="UP001596002"/>
    </source>
</evidence>
<evidence type="ECO:0000256" key="1">
    <source>
        <dbReference type="SAM" id="MobiDB-lite"/>
    </source>
</evidence>
<dbReference type="InterPro" id="IPR032366">
    <property type="entry name" value="DUF4871"/>
</dbReference>
<feature type="signal peptide" evidence="2">
    <location>
        <begin position="1"/>
        <end position="20"/>
    </location>
</feature>
<dbReference type="PROSITE" id="PS51257">
    <property type="entry name" value="PROKAR_LIPOPROTEIN"/>
    <property type="match status" value="1"/>
</dbReference>
<dbReference type="RefSeq" id="WP_380024520.1">
    <property type="nucleotide sequence ID" value="NZ_JBHSHC010000027.1"/>
</dbReference>
<proteinExistence type="predicted"/>
<protein>
    <submittedName>
        <fullName evidence="3">DUF4871 domain-containing protein</fullName>
    </submittedName>
</protein>
<keyword evidence="2" id="KW-0732">Signal</keyword>
<feature type="region of interest" description="Disordered" evidence="1">
    <location>
        <begin position="22"/>
        <end position="50"/>
    </location>
</feature>
<name>A0ABV9PWK3_9BACL</name>
<gene>
    <name evidence="3" type="ORF">ACFO8Q_04410</name>
</gene>
<dbReference type="Proteomes" id="UP001596002">
    <property type="component" value="Unassembled WGS sequence"/>
</dbReference>
<reference evidence="4" key="1">
    <citation type="journal article" date="2019" name="Int. J. Syst. Evol. Microbiol.">
        <title>The Global Catalogue of Microorganisms (GCM) 10K type strain sequencing project: providing services to taxonomists for standard genome sequencing and annotation.</title>
        <authorList>
            <consortium name="The Broad Institute Genomics Platform"/>
            <consortium name="The Broad Institute Genome Sequencing Center for Infectious Disease"/>
            <person name="Wu L."/>
            <person name="Ma J."/>
        </authorList>
    </citation>
    <scope>NUCLEOTIDE SEQUENCE [LARGE SCALE GENOMIC DNA]</scope>
    <source>
        <strain evidence="4">WYCCWR 12678</strain>
    </source>
</reference>
<dbReference type="EMBL" id="JBHSHC010000027">
    <property type="protein sequence ID" value="MFC4766621.1"/>
    <property type="molecule type" value="Genomic_DNA"/>
</dbReference>
<feature type="compositionally biased region" description="Basic and acidic residues" evidence="1">
    <location>
        <begin position="22"/>
        <end position="31"/>
    </location>
</feature>
<sequence length="170" mass="18877">MRIIISTVILTLALAGCSNAEQDAKKSDTTKEPVTVSQQEDNWEVSPSFKSNDREMRGIQGKIGILGPSFIAGKVDKFMWHFWGDRRVFDSRKVKIVAVNKRTGEKVQTLIQDAGTSNERKVWEYDGLGGPNNGADAHMPSNMSLPSSGVWRLNVYIGEEFFGSVIVEVQ</sequence>
<evidence type="ECO:0000256" key="2">
    <source>
        <dbReference type="SAM" id="SignalP"/>
    </source>
</evidence>
<dbReference type="Gene3D" id="2.60.40.3830">
    <property type="match status" value="1"/>
</dbReference>
<dbReference type="Pfam" id="PF16167">
    <property type="entry name" value="DUF4871"/>
    <property type="match status" value="1"/>
</dbReference>
<comment type="caution">
    <text evidence="3">The sequence shown here is derived from an EMBL/GenBank/DDBJ whole genome shotgun (WGS) entry which is preliminary data.</text>
</comment>
<accession>A0ABV9PWK3</accession>
<feature type="chain" id="PRO_5047185645" evidence="2">
    <location>
        <begin position="21"/>
        <end position="170"/>
    </location>
</feature>
<keyword evidence="4" id="KW-1185">Reference proteome</keyword>
<organism evidence="3 4">
    <name type="scientific">Effusibacillus consociatus</name>
    <dbReference type="NCBI Taxonomy" id="1117041"/>
    <lineage>
        <taxon>Bacteria</taxon>
        <taxon>Bacillati</taxon>
        <taxon>Bacillota</taxon>
        <taxon>Bacilli</taxon>
        <taxon>Bacillales</taxon>
        <taxon>Alicyclobacillaceae</taxon>
        <taxon>Effusibacillus</taxon>
    </lineage>
</organism>
<evidence type="ECO:0000313" key="3">
    <source>
        <dbReference type="EMBL" id="MFC4766621.1"/>
    </source>
</evidence>